<dbReference type="NCBIfam" id="NF038117">
    <property type="entry name" value="choice_anch_I"/>
    <property type="match status" value="1"/>
</dbReference>
<dbReference type="InterPro" id="IPR027372">
    <property type="entry name" value="Phytase-like_dom"/>
</dbReference>
<dbReference type="PANTHER" id="PTHR46928:SF1">
    <property type="entry name" value="MESENCHYME-SPECIFIC CELL SURFACE GLYCOPROTEIN"/>
    <property type="match status" value="1"/>
</dbReference>
<protein>
    <submittedName>
        <fullName evidence="4">Mesenchyme-specific cell surface glycoprotein</fullName>
    </submittedName>
</protein>
<evidence type="ECO:0000259" key="2">
    <source>
        <dbReference type="Pfam" id="PF13449"/>
    </source>
</evidence>
<keyword evidence="1" id="KW-0732">Signal</keyword>
<dbReference type="EMBL" id="NBIV01000347">
    <property type="protein sequence ID" value="PXF40188.1"/>
    <property type="molecule type" value="Genomic_DNA"/>
</dbReference>
<reference evidence="4 5" key="1">
    <citation type="journal article" date="2018" name="Mol. Biol. Evol.">
        <title>Analysis of the draft genome of the red seaweed Gracilariopsis chorda provides insights into genome size evolution in Rhodophyta.</title>
        <authorList>
            <person name="Lee J."/>
            <person name="Yang E.C."/>
            <person name="Graf L."/>
            <person name="Yang J.H."/>
            <person name="Qiu H."/>
            <person name="Zel Zion U."/>
            <person name="Chan C.X."/>
            <person name="Stephens T.G."/>
            <person name="Weber A.P.M."/>
            <person name="Boo G.H."/>
            <person name="Boo S.M."/>
            <person name="Kim K.M."/>
            <person name="Shin Y."/>
            <person name="Jung M."/>
            <person name="Lee S.J."/>
            <person name="Yim H.S."/>
            <person name="Lee J.H."/>
            <person name="Bhattacharya D."/>
            <person name="Yoon H.S."/>
        </authorList>
    </citation>
    <scope>NUCLEOTIDE SEQUENCE [LARGE SCALE GENOMIC DNA]</scope>
    <source>
        <strain evidence="4 5">SKKU-2015</strain>
        <tissue evidence="4">Whole body</tissue>
    </source>
</reference>
<comment type="caution">
    <text evidence="4">The sequence shown here is derived from an EMBL/GenBank/DDBJ whole genome shotgun (WGS) entry which is preliminary data.</text>
</comment>
<gene>
    <name evidence="4" type="ORF">BWQ96_10096</name>
</gene>
<evidence type="ECO:0000313" key="4">
    <source>
        <dbReference type="EMBL" id="PXF40188.1"/>
    </source>
</evidence>
<dbReference type="Pfam" id="PF13449">
    <property type="entry name" value="Phytase-like"/>
    <property type="match status" value="1"/>
</dbReference>
<name>A0A2V3IDT5_9FLOR</name>
<dbReference type="OrthoDB" id="425936at2759"/>
<feature type="chain" id="PRO_5016102112" evidence="1">
    <location>
        <begin position="16"/>
        <end position="987"/>
    </location>
</feature>
<evidence type="ECO:0000256" key="1">
    <source>
        <dbReference type="SAM" id="SignalP"/>
    </source>
</evidence>
<accession>A0A2V3IDT5</accession>
<feature type="domain" description="Phytase-like" evidence="2">
    <location>
        <begin position="136"/>
        <end position="441"/>
    </location>
</feature>
<keyword evidence="5" id="KW-1185">Reference proteome</keyword>
<organism evidence="4 5">
    <name type="scientific">Gracilariopsis chorda</name>
    <dbReference type="NCBI Taxonomy" id="448386"/>
    <lineage>
        <taxon>Eukaryota</taxon>
        <taxon>Rhodophyta</taxon>
        <taxon>Florideophyceae</taxon>
        <taxon>Rhodymeniophycidae</taxon>
        <taxon>Gracilariales</taxon>
        <taxon>Gracilariaceae</taxon>
        <taxon>Gracilariopsis</taxon>
    </lineage>
</organism>
<evidence type="ECO:0000259" key="3">
    <source>
        <dbReference type="Pfam" id="PF22494"/>
    </source>
</evidence>
<feature type="signal peptide" evidence="1">
    <location>
        <begin position="1"/>
        <end position="15"/>
    </location>
</feature>
<evidence type="ECO:0000313" key="5">
    <source>
        <dbReference type="Proteomes" id="UP000247409"/>
    </source>
</evidence>
<dbReference type="PANTHER" id="PTHR46928">
    <property type="entry name" value="MESENCHYME-SPECIFIC CELL SURFACE GLYCOPROTEIN"/>
    <property type="match status" value="1"/>
</dbReference>
<dbReference type="SUPFAM" id="SSF75011">
    <property type="entry name" value="3-carboxy-cis,cis-mucoante lactonizing enzyme"/>
    <property type="match status" value="1"/>
</dbReference>
<dbReference type="Pfam" id="PF22494">
    <property type="entry name" value="choice_anch_I"/>
    <property type="match status" value="1"/>
</dbReference>
<dbReference type="InterPro" id="IPR052956">
    <property type="entry name" value="Mesenchyme-surface_protein"/>
</dbReference>
<proteinExistence type="predicted"/>
<dbReference type="AlphaFoldDB" id="A0A2V3IDT5"/>
<sequence length="987" mass="107344">MRTIVLSWLVAAAAASAPNCLSTTRAVYSLPRTPLEKLNPWLANDEAYTALRDAGCPGNRSDGAVCFDKPAIGSGLAQLPSSVFLGLTDRGPNQDCEDLVEFDDVKYADAAGKKGKGFPLPRFAPTITHFELVEDATLKPVKYVPLQGADNQPITGLSNTARDDTPYGPNCAGDVLEYDPSGLDTEDLAVIPGTDYVAIVDEYSPSIVIANYKTGVITSRHVPTILAEDLKDASYPIVGDIPAVFANRRKNRGFEAIVVDKHAKYVIAILQSPMLGEDDDNTINNIIIRAAYFSVSMSEYNIPTLTYKKSFVIEGSSPAAYENKSNKAKDIKYSAAQYLSEHKFIALERAKGQGKLFLFDFEHVTNIDDTKYADNLGLESETNGEKTAAQVGIVAAEKTLIWDSAPVVGGSIDFSGASKQEGFVVDVNDPTKVWMLNDNDFGLEGNGPVEMRELVLGRSLAGATVCGMPEHPPTPKIDIHPTKTIQLVNSQTYRISSEPGAGAAENFDIDEVAQRAYVANDDTGAIDMYDVSVSPASPLSSYLSGEPYKPTSVSVCKSADMIAAAFANDEDDASPGRIDLLTKDLKLFRRIKEFSCFLPDSIKWSDECNFLVAACEGEGAAVPGGVLIADFGSTETGARFRGVVTADFKAYDTQVDALLKNGVRLVESNVPSVDLEPEFVTIDGKNAFITLQEANAIAVVDLYEGKITELKPIGFIDRSRPGFALDASNKDDGIRIKNYPFLYGMPQPDTITTYVAADGKTYLVFANEGDAKDDTEEARGGDITDPEELNRIAIPGLKELVEDKAALGRLKFSTIMGYNASTNTQEKMFHFGSRSFSIMAMDGTIVFDSGEWFARIQEKHFPAIFNANVFDYEDLSASQADQFDDRSDDKGMEPESLSVMTKNDRTYAFIGFERSSILVVFDISEPTAPIFVDAVQNHPINEPTEKVFTEMRQGDLDPESLFASSKLNKLFVSGSVSNTLTSYDIEM</sequence>
<feature type="domain" description="Choice-of-anchor I" evidence="3">
    <location>
        <begin position="501"/>
        <end position="962"/>
    </location>
</feature>
<dbReference type="STRING" id="448386.A0A2V3IDT5"/>
<dbReference type="Proteomes" id="UP000247409">
    <property type="component" value="Unassembled WGS sequence"/>
</dbReference>
<dbReference type="InterPro" id="IPR055188">
    <property type="entry name" value="Choice_anch_I"/>
</dbReference>